<accession>A0AAV3AW28</accession>
<evidence type="ECO:0000313" key="1">
    <source>
        <dbReference type="EMBL" id="DBA32140.1"/>
    </source>
</evidence>
<comment type="caution">
    <text evidence="1">The sequence shown here is derived from an EMBL/GenBank/DDBJ whole genome shotgun (WGS) entry which is preliminary data.</text>
</comment>
<dbReference type="AlphaFoldDB" id="A0AAV3AW28"/>
<dbReference type="EMBL" id="DYDO01000002">
    <property type="protein sequence ID" value="DBA32140.1"/>
    <property type="molecule type" value="Genomic_DNA"/>
</dbReference>
<sequence length="137" mass="15556">MNHSRCVSPVATRGHCVQGRKKSQHCRLLQSYLQTHHSLLIHLYCTLYSLMSPGPPFPQRVIRLFAPFQGQHSSFILFSGYLKTMIAVLSPPGRFCPTTPTMCNKGVTQKSFIPVNLQREDGEYSIHLLHFVSKESQ</sequence>
<organism evidence="1 2">
    <name type="scientific">Pyxicephalus adspersus</name>
    <name type="common">African bullfrog</name>
    <dbReference type="NCBI Taxonomy" id="30357"/>
    <lineage>
        <taxon>Eukaryota</taxon>
        <taxon>Metazoa</taxon>
        <taxon>Chordata</taxon>
        <taxon>Craniata</taxon>
        <taxon>Vertebrata</taxon>
        <taxon>Euteleostomi</taxon>
        <taxon>Amphibia</taxon>
        <taxon>Batrachia</taxon>
        <taxon>Anura</taxon>
        <taxon>Neobatrachia</taxon>
        <taxon>Ranoidea</taxon>
        <taxon>Pyxicephalidae</taxon>
        <taxon>Pyxicephalinae</taxon>
        <taxon>Pyxicephalus</taxon>
    </lineage>
</organism>
<gene>
    <name evidence="1" type="ORF">GDO54_007882</name>
</gene>
<evidence type="ECO:0000313" key="2">
    <source>
        <dbReference type="Proteomes" id="UP001181693"/>
    </source>
</evidence>
<protein>
    <submittedName>
        <fullName evidence="1">Uncharacterized protein</fullName>
    </submittedName>
</protein>
<keyword evidence="2" id="KW-1185">Reference proteome</keyword>
<name>A0AAV3AW28_PYXAD</name>
<dbReference type="Proteomes" id="UP001181693">
    <property type="component" value="Unassembled WGS sequence"/>
</dbReference>
<proteinExistence type="predicted"/>
<reference evidence="1" key="1">
    <citation type="thesis" date="2020" institute="ProQuest LLC" country="789 East Eisenhower Parkway, Ann Arbor, MI, USA">
        <title>Comparative Genomics and Chromosome Evolution.</title>
        <authorList>
            <person name="Mudd A.B."/>
        </authorList>
    </citation>
    <scope>NUCLEOTIDE SEQUENCE</scope>
    <source>
        <strain evidence="1">1538</strain>
        <tissue evidence="1">Blood</tissue>
    </source>
</reference>